<dbReference type="EMBL" id="CP117416">
    <property type="protein sequence ID" value="WCT57353.1"/>
    <property type="molecule type" value="Genomic_DNA"/>
</dbReference>
<name>A0AAX3M603_9BACL</name>
<proteinExistence type="predicted"/>
<gene>
    <name evidence="1" type="ORF">PQ456_07555</name>
</gene>
<dbReference type="AlphaFoldDB" id="A0AAX3M603"/>
<protein>
    <recommendedName>
        <fullName evidence="3">Knr4/Smi1-like domain-containing protein</fullName>
    </recommendedName>
</protein>
<sequence length="201" mass="22678">MKSLEKALSQWVQTHHQYKVSGQYIPVSPDTLQHQWPDTIPSSPELDYYLSHYEPSDVLVETGFAPIIFWPIDQLQQALIGYRWVGMSEPFTESDTWRADFVIIADDLGKGNPIIVATSEEGTPVYAGYDAGEPFLIAPTLADFFVAMSLLIEVVYGSFEIFEITDDDSVVLPAFEEQLKTAIEPILGAELFANFYDYFYG</sequence>
<reference evidence="1 2" key="1">
    <citation type="submission" date="2023-02" db="EMBL/GenBank/DDBJ databases">
        <title>Genome sequence of Paenibacillus kyungheensis KACC 18744.</title>
        <authorList>
            <person name="Kim S."/>
            <person name="Heo J."/>
            <person name="Kwon S.-W."/>
        </authorList>
    </citation>
    <scope>NUCLEOTIDE SEQUENCE [LARGE SCALE GENOMIC DNA]</scope>
    <source>
        <strain evidence="1 2">KACC 18744</strain>
    </source>
</reference>
<accession>A0AAX3M603</accession>
<keyword evidence="2" id="KW-1185">Reference proteome</keyword>
<organism evidence="1 2">
    <name type="scientific">Paenibacillus kyungheensis</name>
    <dbReference type="NCBI Taxonomy" id="1452732"/>
    <lineage>
        <taxon>Bacteria</taxon>
        <taxon>Bacillati</taxon>
        <taxon>Bacillota</taxon>
        <taxon>Bacilli</taxon>
        <taxon>Bacillales</taxon>
        <taxon>Paenibacillaceae</taxon>
        <taxon>Paenibacillus</taxon>
    </lineage>
</organism>
<dbReference type="RefSeq" id="WP_273615573.1">
    <property type="nucleotide sequence ID" value="NZ_CP117416.1"/>
</dbReference>
<dbReference type="KEGG" id="pka:PQ456_07555"/>
<dbReference type="Proteomes" id="UP001220509">
    <property type="component" value="Chromosome"/>
</dbReference>
<evidence type="ECO:0000313" key="2">
    <source>
        <dbReference type="Proteomes" id="UP001220509"/>
    </source>
</evidence>
<evidence type="ECO:0008006" key="3">
    <source>
        <dbReference type="Google" id="ProtNLM"/>
    </source>
</evidence>
<evidence type="ECO:0000313" key="1">
    <source>
        <dbReference type="EMBL" id="WCT57353.1"/>
    </source>
</evidence>